<protein>
    <recommendedName>
        <fullName evidence="7">Glucose-6-phosphate 1-dehydrogenase</fullName>
        <shortName evidence="7">G6PD</shortName>
        <ecNumber evidence="7">1.1.1.49</ecNumber>
    </recommendedName>
</protein>
<feature type="active site" description="Proton acceptor" evidence="7">
    <location>
        <position position="248"/>
    </location>
</feature>
<keyword evidence="12" id="KW-1185">Reference proteome</keyword>
<comment type="pathway">
    <text evidence="1 7">Carbohydrate degradation; pentose phosphate pathway; D-ribulose 5-phosphate from D-glucose 6-phosphate (oxidative stage): step 1/3.</text>
</comment>
<keyword evidence="4 7" id="KW-0521">NADP</keyword>
<evidence type="ECO:0000256" key="1">
    <source>
        <dbReference type="ARBA" id="ARBA00004937"/>
    </source>
</evidence>
<gene>
    <name evidence="7" type="primary">zwf</name>
    <name evidence="11" type="ORF">EV383_0720</name>
</gene>
<dbReference type="SUPFAM" id="SSF55347">
    <property type="entry name" value="Glyceraldehyde-3-phosphate dehydrogenase-like, C-terminal domain"/>
    <property type="match status" value="1"/>
</dbReference>
<dbReference type="Pfam" id="PF00479">
    <property type="entry name" value="G6PD_N"/>
    <property type="match status" value="1"/>
</dbReference>
<feature type="binding site" evidence="7">
    <location>
        <position position="190"/>
    </location>
    <ligand>
        <name>substrate</name>
    </ligand>
</feature>
<feature type="binding site" evidence="7">
    <location>
        <position position="243"/>
    </location>
    <ligand>
        <name>substrate</name>
    </ligand>
</feature>
<dbReference type="PROSITE" id="PS00069">
    <property type="entry name" value="G6P_DEHYDROGENASE"/>
    <property type="match status" value="1"/>
</dbReference>
<feature type="compositionally biased region" description="Basic and acidic residues" evidence="8">
    <location>
        <begin position="470"/>
        <end position="481"/>
    </location>
</feature>
<dbReference type="EC" id="1.1.1.49" evidence="7"/>
<feature type="binding site" evidence="7">
    <location>
        <position position="186"/>
    </location>
    <ligand>
        <name>substrate</name>
    </ligand>
</feature>
<evidence type="ECO:0000259" key="9">
    <source>
        <dbReference type="Pfam" id="PF00479"/>
    </source>
</evidence>
<feature type="binding site" evidence="7">
    <location>
        <position position="334"/>
    </location>
    <ligand>
        <name>substrate</name>
    </ligand>
</feature>
<feature type="domain" description="Glucose-6-phosphate dehydrogenase NAD-binding" evidence="9">
    <location>
        <begin position="23"/>
        <end position="195"/>
    </location>
</feature>
<feature type="region of interest" description="Disordered" evidence="8">
    <location>
        <begin position="451"/>
        <end position="481"/>
    </location>
</feature>
<dbReference type="Pfam" id="PF02781">
    <property type="entry name" value="G6PD_C"/>
    <property type="match status" value="1"/>
</dbReference>
<dbReference type="InterPro" id="IPR022674">
    <property type="entry name" value="G6P_DH_NAD-bd"/>
</dbReference>
<sequence>MIPGTGKPRDMEPESQLPPHVIVLFGATGDLARRKLFPGLLHLQNAGLLPEEFRVIGSGRHSPGTDDEFRRQIHDALQDDEDISGWDDFAPRLSFTVSSAEDGKDLAEAVGAAEEELGEGARRLVYLSVPPTAMLGMVTMLGETGIAERSRLVMEKPFGTDLESAKELNAGLKEVYREQDIFRIDHFLGKESVQNILALRFANGLLEPIWNRQNIRYVQIDVPESIGIEGRASFMESTGTFRDMISTHLFQILGFVALEPPVQITPAQLHEEKEKVFRSVRALDPSRVVFGQYDGYRDEDGVADDSDVETFVAIETYVDNWRWFGVPFYLRTGKSMGATRRTVTIGFAEPAMEMFPDGGGLTGPPSELVLELSDDPTAELDVRAKVPGPDMKIGRGRMCLDLHDSFPDAEPLEAYERLLLDVMKGDPTLFTSTKEVERLWELCDPVLADPPPVQTYEKGSWGPQAALDLPGERGWRVPEDQ</sequence>
<dbReference type="EMBL" id="SHKL01000001">
    <property type="protein sequence ID" value="RZT83894.1"/>
    <property type="molecule type" value="Genomic_DNA"/>
</dbReference>
<evidence type="ECO:0000259" key="10">
    <source>
        <dbReference type="Pfam" id="PF02781"/>
    </source>
</evidence>
<dbReference type="GO" id="GO:0005829">
    <property type="term" value="C:cytosol"/>
    <property type="evidence" value="ECO:0007669"/>
    <property type="project" value="TreeGrafter"/>
</dbReference>
<evidence type="ECO:0000256" key="7">
    <source>
        <dbReference type="HAMAP-Rule" id="MF_00966"/>
    </source>
</evidence>
<dbReference type="Proteomes" id="UP000291591">
    <property type="component" value="Unassembled WGS sequence"/>
</dbReference>
<name>A0A4Q7USF5_PSEST</name>
<dbReference type="PRINTS" id="PR00079">
    <property type="entry name" value="G6PDHDRGNASE"/>
</dbReference>
<reference evidence="11 12" key="1">
    <citation type="submission" date="2019-02" db="EMBL/GenBank/DDBJ databases">
        <title>Sequencing the genomes of 1000 actinobacteria strains.</title>
        <authorList>
            <person name="Klenk H.-P."/>
        </authorList>
    </citation>
    <scope>NUCLEOTIDE SEQUENCE [LARGE SCALE GENOMIC DNA]</scope>
    <source>
        <strain evidence="11 12">DSM 45779</strain>
    </source>
</reference>
<dbReference type="UniPathway" id="UPA00115">
    <property type="reaction ID" value="UER00408"/>
</dbReference>
<dbReference type="NCBIfam" id="TIGR00871">
    <property type="entry name" value="zwf"/>
    <property type="match status" value="1"/>
</dbReference>
<proteinExistence type="inferred from homology"/>
<evidence type="ECO:0000256" key="2">
    <source>
        <dbReference type="ARBA" id="ARBA00009975"/>
    </source>
</evidence>
<accession>A0A4Q7USF5</accession>
<dbReference type="SUPFAM" id="SSF51735">
    <property type="entry name" value="NAD(P)-binding Rossmann-fold domains"/>
    <property type="match status" value="1"/>
</dbReference>
<organism evidence="11 12">
    <name type="scientific">Pseudonocardia sediminis</name>
    <dbReference type="NCBI Taxonomy" id="1397368"/>
    <lineage>
        <taxon>Bacteria</taxon>
        <taxon>Bacillati</taxon>
        <taxon>Actinomycetota</taxon>
        <taxon>Actinomycetes</taxon>
        <taxon>Pseudonocardiales</taxon>
        <taxon>Pseudonocardiaceae</taxon>
        <taxon>Pseudonocardia</taxon>
    </lineage>
</organism>
<dbReference type="Gene3D" id="3.40.50.720">
    <property type="entry name" value="NAD(P)-binding Rossmann-like Domain"/>
    <property type="match status" value="1"/>
</dbReference>
<dbReference type="HAMAP" id="MF_00966">
    <property type="entry name" value="G6PD"/>
    <property type="match status" value="1"/>
</dbReference>
<keyword evidence="3 7" id="KW-0313">Glucose metabolism</keyword>
<dbReference type="PANTHER" id="PTHR23429">
    <property type="entry name" value="GLUCOSE-6-PHOSPHATE 1-DEHYDROGENASE G6PD"/>
    <property type="match status" value="1"/>
</dbReference>
<evidence type="ECO:0000256" key="6">
    <source>
        <dbReference type="ARBA" id="ARBA00023277"/>
    </source>
</evidence>
<feature type="domain" description="Glucose-6-phosphate dehydrogenase C-terminal" evidence="10">
    <location>
        <begin position="197"/>
        <end position="472"/>
    </location>
</feature>
<comment type="function">
    <text evidence="7">Catalyzes the oxidation of glucose 6-phosphate to 6-phosphogluconolactone.</text>
</comment>
<dbReference type="GO" id="GO:0004345">
    <property type="term" value="F:glucose-6-phosphate dehydrogenase activity"/>
    <property type="evidence" value="ECO:0007669"/>
    <property type="project" value="UniProtKB-UniRule"/>
</dbReference>
<evidence type="ECO:0000313" key="11">
    <source>
        <dbReference type="EMBL" id="RZT83894.1"/>
    </source>
</evidence>
<dbReference type="GO" id="GO:0009051">
    <property type="term" value="P:pentose-phosphate shunt, oxidative branch"/>
    <property type="evidence" value="ECO:0007669"/>
    <property type="project" value="TreeGrafter"/>
</dbReference>
<comment type="catalytic activity">
    <reaction evidence="7">
        <text>D-glucose 6-phosphate + NADP(+) = 6-phospho-D-glucono-1,5-lactone + NADPH + H(+)</text>
        <dbReference type="Rhea" id="RHEA:15841"/>
        <dbReference type="ChEBI" id="CHEBI:15378"/>
        <dbReference type="ChEBI" id="CHEBI:57783"/>
        <dbReference type="ChEBI" id="CHEBI:57955"/>
        <dbReference type="ChEBI" id="CHEBI:58349"/>
        <dbReference type="ChEBI" id="CHEBI:61548"/>
        <dbReference type="EC" id="1.1.1.49"/>
    </reaction>
</comment>
<evidence type="ECO:0000313" key="12">
    <source>
        <dbReference type="Proteomes" id="UP000291591"/>
    </source>
</evidence>
<comment type="caution">
    <text evidence="11">The sequence shown here is derived from an EMBL/GenBank/DDBJ whole genome shotgun (WGS) entry which is preliminary data.</text>
</comment>
<feature type="binding site" evidence="7">
    <location>
        <position position="224"/>
    </location>
    <ligand>
        <name>substrate</name>
    </ligand>
</feature>
<dbReference type="InterPro" id="IPR019796">
    <property type="entry name" value="G6P_DH_AS"/>
</dbReference>
<dbReference type="InterPro" id="IPR001282">
    <property type="entry name" value="G6P_DH"/>
</dbReference>
<feature type="binding site" evidence="7">
    <location>
        <position position="60"/>
    </location>
    <ligand>
        <name>NADP(+)</name>
        <dbReference type="ChEBI" id="CHEBI:58349"/>
    </ligand>
</feature>
<dbReference type="PANTHER" id="PTHR23429:SF0">
    <property type="entry name" value="GLUCOSE-6-PHOSPHATE 1-DEHYDROGENASE"/>
    <property type="match status" value="1"/>
</dbReference>
<evidence type="ECO:0000256" key="4">
    <source>
        <dbReference type="ARBA" id="ARBA00022857"/>
    </source>
</evidence>
<evidence type="ECO:0000256" key="5">
    <source>
        <dbReference type="ARBA" id="ARBA00023002"/>
    </source>
</evidence>
<dbReference type="Gene3D" id="3.30.360.10">
    <property type="entry name" value="Dihydrodipicolinate Reductase, domain 2"/>
    <property type="match status" value="1"/>
</dbReference>
<dbReference type="AlphaFoldDB" id="A0A4Q7USF5"/>
<feature type="binding site" evidence="7">
    <location>
        <position position="156"/>
    </location>
    <ligand>
        <name>NADP(+)</name>
        <dbReference type="ChEBI" id="CHEBI:58349"/>
    </ligand>
</feature>
<dbReference type="PIRSF" id="PIRSF000110">
    <property type="entry name" value="G6PD"/>
    <property type="match status" value="1"/>
</dbReference>
<evidence type="ECO:0000256" key="8">
    <source>
        <dbReference type="SAM" id="MobiDB-lite"/>
    </source>
</evidence>
<keyword evidence="5 7" id="KW-0560">Oxidoreductase</keyword>
<dbReference type="InterPro" id="IPR036291">
    <property type="entry name" value="NAD(P)-bd_dom_sf"/>
</dbReference>
<comment type="similarity">
    <text evidence="2 7">Belongs to the glucose-6-phosphate dehydrogenase family.</text>
</comment>
<dbReference type="InterPro" id="IPR022675">
    <property type="entry name" value="G6P_DH_C"/>
</dbReference>
<dbReference type="GO" id="GO:0050661">
    <property type="term" value="F:NADP binding"/>
    <property type="evidence" value="ECO:0007669"/>
    <property type="project" value="UniProtKB-UniRule"/>
</dbReference>
<keyword evidence="6 7" id="KW-0119">Carbohydrate metabolism</keyword>
<feature type="binding site" evidence="7">
    <location>
        <begin position="26"/>
        <end position="33"/>
    </location>
    <ligand>
        <name>NADP(+)</name>
        <dbReference type="ChEBI" id="CHEBI:58349"/>
    </ligand>
</feature>
<comment type="caution">
    <text evidence="7">Lacks conserved residue(s) required for the propagation of feature annotation.</text>
</comment>
<dbReference type="GO" id="GO:0006006">
    <property type="term" value="P:glucose metabolic process"/>
    <property type="evidence" value="ECO:0007669"/>
    <property type="project" value="UniProtKB-KW"/>
</dbReference>
<evidence type="ECO:0000256" key="3">
    <source>
        <dbReference type="ARBA" id="ARBA00022526"/>
    </source>
</evidence>